<keyword evidence="3" id="KW-1185">Reference proteome</keyword>
<feature type="region of interest" description="Disordered" evidence="1">
    <location>
        <begin position="1150"/>
        <end position="1179"/>
    </location>
</feature>
<name>A0A088RHG0_LEIPA</name>
<dbReference type="GeneID" id="22572053"/>
<feature type="compositionally biased region" description="Low complexity" evidence="1">
    <location>
        <begin position="122"/>
        <end position="132"/>
    </location>
</feature>
<accession>A0A088RHG0</accession>
<dbReference type="VEuPathDB" id="TriTrypDB:LPMP_040940"/>
<gene>
    <name evidence="2" type="ORF">LPMP_040940</name>
</gene>
<dbReference type="EMBL" id="CP009373">
    <property type="protein sequence ID" value="AIN95417.1"/>
    <property type="molecule type" value="Genomic_DNA"/>
</dbReference>
<dbReference type="KEGG" id="lpan:LPMP_040940"/>
<feature type="compositionally biased region" description="Low complexity" evidence="1">
    <location>
        <begin position="8"/>
        <end position="22"/>
    </location>
</feature>
<dbReference type="RefSeq" id="XP_010703739.1">
    <property type="nucleotide sequence ID" value="XM_010705437.1"/>
</dbReference>
<evidence type="ECO:0008006" key="4">
    <source>
        <dbReference type="Google" id="ProtNLM"/>
    </source>
</evidence>
<evidence type="ECO:0000256" key="1">
    <source>
        <dbReference type="SAM" id="MobiDB-lite"/>
    </source>
</evidence>
<dbReference type="AlphaFoldDB" id="A0A088RHG0"/>
<reference evidence="2 3" key="1">
    <citation type="journal article" date="2015" name="Sci. Rep.">
        <title>The genome of Leishmania panamensis: insights into genomics of the L. (Viannia) subgenus.</title>
        <authorList>
            <person name="Llanes A."/>
            <person name="Restrepo C.M."/>
            <person name="Vecchio G.D."/>
            <person name="Anguizola F.J."/>
            <person name="Lleonart R."/>
        </authorList>
    </citation>
    <scope>NUCLEOTIDE SEQUENCE [LARGE SCALE GENOMIC DNA]</scope>
    <source>
        <strain evidence="2 3">MHOM/PA/94/PSC-1</strain>
    </source>
</reference>
<dbReference type="OrthoDB" id="273342at2759"/>
<dbReference type="eggNOG" id="ENOG502RW79">
    <property type="taxonomic scope" value="Eukaryota"/>
</dbReference>
<evidence type="ECO:0000313" key="3">
    <source>
        <dbReference type="Proteomes" id="UP000063063"/>
    </source>
</evidence>
<feature type="region of interest" description="Disordered" evidence="1">
    <location>
        <begin position="665"/>
        <end position="684"/>
    </location>
</feature>
<feature type="region of interest" description="Disordered" evidence="1">
    <location>
        <begin position="442"/>
        <end position="483"/>
    </location>
</feature>
<dbReference type="VEuPathDB" id="TriTrypDB:LPAL13_040016600"/>
<protein>
    <recommendedName>
        <fullName evidence="4">SET domain-containing protein</fullName>
    </recommendedName>
</protein>
<proteinExistence type="predicted"/>
<evidence type="ECO:0000313" key="2">
    <source>
        <dbReference type="EMBL" id="AIN95417.1"/>
    </source>
</evidence>
<dbReference type="Proteomes" id="UP000063063">
    <property type="component" value="Chromosome 4"/>
</dbReference>
<feature type="compositionally biased region" description="Basic and acidic residues" evidence="1">
    <location>
        <begin position="160"/>
        <end position="172"/>
    </location>
</feature>
<feature type="region of interest" description="Disordered" evidence="1">
    <location>
        <begin position="44"/>
        <end position="88"/>
    </location>
</feature>
<organism evidence="2 3">
    <name type="scientific">Leishmania panamensis</name>
    <dbReference type="NCBI Taxonomy" id="5679"/>
    <lineage>
        <taxon>Eukaryota</taxon>
        <taxon>Discoba</taxon>
        <taxon>Euglenozoa</taxon>
        <taxon>Kinetoplastea</taxon>
        <taxon>Metakinetoplastina</taxon>
        <taxon>Trypanosomatida</taxon>
        <taxon>Trypanosomatidae</taxon>
        <taxon>Leishmaniinae</taxon>
        <taxon>Leishmania</taxon>
        <taxon>Leishmania guyanensis species complex</taxon>
    </lineage>
</organism>
<sequence length="1249" mass="134091">MPQRKNEAVAPVQQAQAPWDDGSLSDDGDGELCTVLEDAWTMQARNLGKSQPTAATSRSRLPVAVSPPSGQDHPHPCDNASADLCETRQTQELRDDFFALYTSQSAAESPNDRRGRGGMTGSAASLSAAAADSNEDGSSSCLSDQEDEGTDRDNAVSTDVEVRVSRTDDHHAQQSQYVPECADYLEEEDGIADSTESPLVSEQPEEGFKAETQQLPSHSGTMPAIEAPRHPECWPHPHPPPFSALPRPCQTRVTFHTQRYGAFIKAYLGLSDVEVEQAQRRGRGICMIGVRKAPPSSSHLVSSASYITPFTLTSSSSAAAVANSGAYQPVHHRHSHHGFGEPVKVQRTFLRHSVLAVEGDAVFSELIDRAEVLYATEQHRLDAAWKTYAHNAGAAGEDTAAAPGAPAQSPLYPQFRKLPRVVEPYLRPNARCIALHYGLPDQANSDSSPGSAGRGATTDMAAAKQEGGQEKERMPRMHHTHSGAGCLNPYPRASLMAVVCTTRLGEGEEIYVSLESYYRCLDEVSWYRRCYSELNKRYACPDGIGTPCTATAAEGDGGRTEATACHGDLMGNVYTGVKRFPEWPADLAYYHGVGRRHASSVAEGAFPFTLVALGPAPELGDNQKGVVASAWLPYGTCLLYCGPSVAARKVERLVSERALRGSSAVDPIAAQNQTPTEQEGDEEDISFASDDTYALGLGRHGVCFGQGLTRYINHRYNTSRFGNVELCSVILSVPSEFAGAHETAVGTPASTASATAGGTVGLRNAGEKLTLKSTGASATSSLITEEQRAQVARAATAKRPYRRRRAQRAKKETAASVAEANGAVVVPAPTVADGLAALYAKPRRRPPRRRAPCLFLEERSLFVTVPFFLATTDIPPGTPLLAWTYGEDYDAKLERHAVADGYVVPYADAVLLNRRLAATAAISASSPATDCRFQRYGGDYRFAVGVGDIVWRRRPVRLGVLPSSANCADGHDSADVSVPPPEEDLFVVVQTLRSSVERVLLRPLQRIPLTNPQLGRLLREQHLDNYVSPHTSSNARPGLRKGCRRVGCPPSANSKRQRAAAPAYDWAAHWAVFRLTDISALAPAPFTAASSNLTPHTLARYEEALRTCVVATIDSVGLLLMDIDYSAVHCTRDTSGEAADTVAAQLTARDLQGSTTRPSAGGRRSLNAKQRSSRGGEGETHRLILVNLDDLHHATSLVRMSPGRAAAVPALCNGLLWPLYCMSPRPLTAAAAALGASADVLRTRSGSCV</sequence>
<feature type="region of interest" description="Disordered" evidence="1">
    <location>
        <begin position="104"/>
        <end position="177"/>
    </location>
</feature>
<feature type="compositionally biased region" description="Polar residues" evidence="1">
    <location>
        <begin position="48"/>
        <end position="59"/>
    </location>
</feature>
<feature type="region of interest" description="Disordered" evidence="1">
    <location>
        <begin position="1"/>
        <end position="30"/>
    </location>
</feature>